<evidence type="ECO:0000256" key="8">
    <source>
        <dbReference type="ARBA" id="ARBA00022840"/>
    </source>
</evidence>
<dbReference type="Pfam" id="PF18074">
    <property type="entry name" value="PriA_C"/>
    <property type="match status" value="1"/>
</dbReference>
<evidence type="ECO:0000256" key="2">
    <source>
        <dbReference type="ARBA" id="ARBA00022705"/>
    </source>
</evidence>
<keyword evidence="15" id="KW-1185">Reference proteome</keyword>
<comment type="subunit">
    <text evidence="11">Component of the replication restart primosome.</text>
</comment>
<accession>A0ABU9D8K4</accession>
<dbReference type="SMART" id="SM00490">
    <property type="entry name" value="HELICc"/>
    <property type="match status" value="1"/>
</dbReference>
<dbReference type="Gene3D" id="3.40.50.300">
    <property type="entry name" value="P-loop containing nucleotide triphosphate hydrolases"/>
    <property type="match status" value="2"/>
</dbReference>
<evidence type="ECO:0000313" key="15">
    <source>
        <dbReference type="Proteomes" id="UP001446205"/>
    </source>
</evidence>
<keyword evidence="3 11" id="KW-0479">Metal-binding</keyword>
<name>A0ABU9D8K4_9PROT</name>
<evidence type="ECO:0000256" key="5">
    <source>
        <dbReference type="ARBA" id="ARBA00022801"/>
    </source>
</evidence>
<comment type="catalytic activity">
    <reaction evidence="11">
        <text>Couples ATP hydrolysis with the unwinding of duplex DNA by translocating in the 3'-5' direction.</text>
        <dbReference type="EC" id="5.6.2.4"/>
    </reaction>
</comment>
<proteinExistence type="inferred from homology"/>
<protein>
    <recommendedName>
        <fullName evidence="11">Replication restart protein PriA</fullName>
    </recommendedName>
    <alternativeName>
        <fullName evidence="11">ATP-dependent DNA helicase PriA</fullName>
        <ecNumber evidence="11">5.6.2.4</ecNumber>
    </alternativeName>
    <alternativeName>
        <fullName evidence="11">DNA 3'-5' helicase PriA</fullName>
    </alternativeName>
</protein>
<evidence type="ECO:0000256" key="4">
    <source>
        <dbReference type="ARBA" id="ARBA00022741"/>
    </source>
</evidence>
<feature type="binding site" evidence="11">
    <location>
        <position position="481"/>
    </location>
    <ligand>
        <name>Zn(2+)</name>
        <dbReference type="ChEBI" id="CHEBI:29105"/>
        <label>1</label>
    </ligand>
</feature>
<dbReference type="PROSITE" id="PS51192">
    <property type="entry name" value="HELICASE_ATP_BIND_1"/>
    <property type="match status" value="1"/>
</dbReference>
<gene>
    <name evidence="11" type="primary">priA</name>
    <name evidence="14" type="ORF">WOB96_08760</name>
</gene>
<dbReference type="Proteomes" id="UP001446205">
    <property type="component" value="Unassembled WGS sequence"/>
</dbReference>
<dbReference type="InterPro" id="IPR011545">
    <property type="entry name" value="DEAD/DEAH_box_helicase_dom"/>
</dbReference>
<evidence type="ECO:0000256" key="3">
    <source>
        <dbReference type="ARBA" id="ARBA00022723"/>
    </source>
</evidence>
<reference evidence="14 15" key="1">
    <citation type="submission" date="2024-04" db="EMBL/GenBank/DDBJ databases">
        <authorList>
            <person name="Abashina T."/>
            <person name="Shaikin A."/>
        </authorList>
    </citation>
    <scope>NUCLEOTIDE SEQUENCE [LARGE SCALE GENOMIC DNA]</scope>
    <source>
        <strain evidence="14 15">AAFK</strain>
    </source>
</reference>
<keyword evidence="8 11" id="KW-0067">ATP-binding</keyword>
<dbReference type="InterPro" id="IPR040498">
    <property type="entry name" value="PriA_CRR"/>
</dbReference>
<dbReference type="InterPro" id="IPR014001">
    <property type="entry name" value="Helicase_ATP-bd"/>
</dbReference>
<dbReference type="InterPro" id="IPR005259">
    <property type="entry name" value="PriA"/>
</dbReference>
<dbReference type="GO" id="GO:0016787">
    <property type="term" value="F:hydrolase activity"/>
    <property type="evidence" value="ECO:0007669"/>
    <property type="project" value="UniProtKB-KW"/>
</dbReference>
<dbReference type="CDD" id="cd18804">
    <property type="entry name" value="SF2_C_priA"/>
    <property type="match status" value="1"/>
</dbReference>
<sequence length="736" mass="80383">MNRSSSAPGFLRVAVFAPLRQTFHYLPCPTPWAWQPGQRVRVPFGKAQRLGIVLGLDPVPDRDPAQLKAVLEVLDPEPLLPASLHALLHFAAQYYHHPVGEIWATALPVLLRKGLMPFPPETCWGLSDAGRAQLQAGLKRAPRQQQALAFLAAQAGSTPESALPAAWGKGWKSLRDTCAAKGWICAQAPESRAPLQIPPSPFALNPDQTGAVAAIQAAQGFAPFLLDGVTGSGKTAVYLEVIAPLLAQDRQALVLVPDISLTPQLLQRFAARFGASQVAALHSGLTDIQRLAIWSRARRGELAVIIGTRSALFTPLARPGILIIDEEHDSSLKQQDGFRYSARDLAIVRARLENVPVVLGSATPSLESLHNARQGRFRHLILPRRAGNASLPQVGLIDLRRQALQGGLSQTLIKALRETLARGEQALLFINRRGYAPAILCHECGWVANCRRCSAPMTLHQGVRRLRCHHCGADHAIPAQCGNPLCGSPQLIPLGQGTEQVESVLRALPDLEVPIQRIDRDAVRRKGELEAALEEIQQGAPRILVGTQMLAKGHHFPQVTLVGIINADQGLFSADFRGQERLLAQVLQVAGRAGRAERPGQVLIQTHHPDHPLMQALRALDYGAHAEVLLTERELTGLPPFSALALLHAEAQQPPQTLEFLHDAARCLHHPELRAQGPLPAPMERRAGHYRAQLWLHAPRRETLAQALGPWLQAIEKLPSARRVRWTLDVDPVELL</sequence>
<evidence type="ECO:0000256" key="10">
    <source>
        <dbReference type="ARBA" id="ARBA00023235"/>
    </source>
</evidence>
<dbReference type="SMART" id="SM00487">
    <property type="entry name" value="DEXDc"/>
    <property type="match status" value="1"/>
</dbReference>
<evidence type="ECO:0000256" key="6">
    <source>
        <dbReference type="ARBA" id="ARBA00022806"/>
    </source>
</evidence>
<evidence type="ECO:0000256" key="11">
    <source>
        <dbReference type="HAMAP-Rule" id="MF_00983"/>
    </source>
</evidence>
<feature type="binding site" evidence="11">
    <location>
        <position position="450"/>
    </location>
    <ligand>
        <name>Zn(2+)</name>
        <dbReference type="ChEBI" id="CHEBI:29105"/>
        <label>2</label>
    </ligand>
</feature>
<keyword evidence="9 11" id="KW-0238">DNA-binding</keyword>
<feature type="domain" description="Helicase ATP-binding" evidence="12">
    <location>
        <begin position="215"/>
        <end position="382"/>
    </location>
</feature>
<keyword evidence="10 11" id="KW-0413">Isomerase</keyword>
<feature type="binding site" evidence="11">
    <location>
        <position position="441"/>
    </location>
    <ligand>
        <name>Zn(2+)</name>
        <dbReference type="ChEBI" id="CHEBI:29105"/>
        <label>1</label>
    </ligand>
</feature>
<keyword evidence="5 11" id="KW-0378">Hydrolase</keyword>
<feature type="binding site" evidence="11">
    <location>
        <position position="453"/>
    </location>
    <ligand>
        <name>Zn(2+)</name>
        <dbReference type="ChEBI" id="CHEBI:29105"/>
        <label>2</label>
    </ligand>
</feature>
<feature type="domain" description="Helicase C-terminal" evidence="13">
    <location>
        <begin position="477"/>
        <end position="636"/>
    </location>
</feature>
<dbReference type="RefSeq" id="WP_341370916.1">
    <property type="nucleotide sequence ID" value="NZ_JBBPCO010000008.1"/>
</dbReference>
<dbReference type="NCBIfam" id="TIGR00595">
    <property type="entry name" value="priA"/>
    <property type="match status" value="1"/>
</dbReference>
<comment type="cofactor">
    <cofactor evidence="11">
        <name>Zn(2+)</name>
        <dbReference type="ChEBI" id="CHEBI:29105"/>
    </cofactor>
    <text evidence="11">Binds 2 zinc ions per subunit.</text>
</comment>
<dbReference type="InterPro" id="IPR042115">
    <property type="entry name" value="PriA_3primeBD_sf"/>
</dbReference>
<evidence type="ECO:0000313" key="14">
    <source>
        <dbReference type="EMBL" id="MEK8089858.1"/>
    </source>
</evidence>
<comment type="similarity">
    <text evidence="11">Belongs to the helicase family. PriA subfamily.</text>
</comment>
<dbReference type="CDD" id="cd17929">
    <property type="entry name" value="DEXHc_priA"/>
    <property type="match status" value="1"/>
</dbReference>
<dbReference type="InterPro" id="IPR027417">
    <property type="entry name" value="P-loop_NTPase"/>
</dbReference>
<dbReference type="Pfam" id="PF17764">
    <property type="entry name" value="PriA_3primeBD"/>
    <property type="match status" value="1"/>
</dbReference>
<keyword evidence="2 11" id="KW-0235">DNA replication</keyword>
<dbReference type="InterPro" id="IPR041236">
    <property type="entry name" value="PriA_C"/>
</dbReference>
<evidence type="ECO:0000259" key="13">
    <source>
        <dbReference type="PROSITE" id="PS51194"/>
    </source>
</evidence>
<organism evidence="14 15">
    <name type="scientific">Thermithiobacillus plumbiphilus</name>
    <dbReference type="NCBI Taxonomy" id="1729899"/>
    <lineage>
        <taxon>Bacteria</taxon>
        <taxon>Pseudomonadati</taxon>
        <taxon>Pseudomonadota</taxon>
        <taxon>Acidithiobacillia</taxon>
        <taxon>Acidithiobacillales</taxon>
        <taxon>Thermithiobacillaceae</taxon>
        <taxon>Thermithiobacillus</taxon>
    </lineage>
</organism>
<keyword evidence="7 11" id="KW-0862">Zinc</keyword>
<dbReference type="Pfam" id="PF00271">
    <property type="entry name" value="Helicase_C"/>
    <property type="match status" value="1"/>
</dbReference>
<comment type="catalytic activity">
    <reaction evidence="11">
        <text>ATP + H2O = ADP + phosphate + H(+)</text>
        <dbReference type="Rhea" id="RHEA:13065"/>
        <dbReference type="ChEBI" id="CHEBI:15377"/>
        <dbReference type="ChEBI" id="CHEBI:15378"/>
        <dbReference type="ChEBI" id="CHEBI:30616"/>
        <dbReference type="ChEBI" id="CHEBI:43474"/>
        <dbReference type="ChEBI" id="CHEBI:456216"/>
        <dbReference type="EC" id="5.6.2.4"/>
    </reaction>
</comment>
<dbReference type="PROSITE" id="PS51194">
    <property type="entry name" value="HELICASE_CTER"/>
    <property type="match status" value="1"/>
</dbReference>
<evidence type="ECO:0000256" key="1">
    <source>
        <dbReference type="ARBA" id="ARBA00022515"/>
    </source>
</evidence>
<feature type="binding site" evidence="11">
    <location>
        <position position="468"/>
    </location>
    <ligand>
        <name>Zn(2+)</name>
        <dbReference type="ChEBI" id="CHEBI:29105"/>
        <label>2</label>
    </ligand>
</feature>
<dbReference type="NCBIfam" id="NF004067">
    <property type="entry name" value="PRK05580.1-4"/>
    <property type="match status" value="1"/>
</dbReference>
<dbReference type="EMBL" id="JBBPCO010000008">
    <property type="protein sequence ID" value="MEK8089858.1"/>
    <property type="molecule type" value="Genomic_DNA"/>
</dbReference>
<dbReference type="Gene3D" id="3.40.1440.60">
    <property type="entry name" value="PriA, 3(prime) DNA-binding domain"/>
    <property type="match status" value="1"/>
</dbReference>
<feature type="binding site" evidence="11">
    <location>
        <position position="444"/>
    </location>
    <ligand>
        <name>Zn(2+)</name>
        <dbReference type="ChEBI" id="CHEBI:29105"/>
        <label>1</label>
    </ligand>
</feature>
<dbReference type="PANTHER" id="PTHR30580:SF0">
    <property type="entry name" value="PRIMOSOMAL PROTEIN N"/>
    <property type="match status" value="1"/>
</dbReference>
<dbReference type="InterPro" id="IPR041222">
    <property type="entry name" value="PriA_3primeBD"/>
</dbReference>
<dbReference type="InterPro" id="IPR001650">
    <property type="entry name" value="Helicase_C-like"/>
</dbReference>
<evidence type="ECO:0000256" key="9">
    <source>
        <dbReference type="ARBA" id="ARBA00023125"/>
    </source>
</evidence>
<dbReference type="EC" id="5.6.2.4" evidence="11"/>
<evidence type="ECO:0000256" key="7">
    <source>
        <dbReference type="ARBA" id="ARBA00022833"/>
    </source>
</evidence>
<feature type="binding site" evidence="11">
    <location>
        <position position="471"/>
    </location>
    <ligand>
        <name>Zn(2+)</name>
        <dbReference type="ChEBI" id="CHEBI:29105"/>
        <label>2</label>
    </ligand>
</feature>
<comment type="function">
    <text evidence="11">Initiates the restart of stalled replication forks, which reloads the replicative helicase on sites other than the origin of replication. Recognizes and binds to abandoned replication forks and remodels them to uncover a helicase loading site. Promotes assembly of the primosome at these replication forks.</text>
</comment>
<comment type="caution">
    <text evidence="11">Lacks conserved residue(s) required for the propagation of feature annotation.</text>
</comment>
<keyword evidence="6 11" id="KW-0347">Helicase</keyword>
<keyword evidence="4 11" id="KW-0547">Nucleotide-binding</keyword>
<keyword evidence="1 11" id="KW-0639">Primosome</keyword>
<dbReference type="Pfam" id="PF18319">
    <property type="entry name" value="Zn_ribbon_PriA"/>
    <property type="match status" value="1"/>
</dbReference>
<dbReference type="Pfam" id="PF00270">
    <property type="entry name" value="DEAD"/>
    <property type="match status" value="1"/>
</dbReference>
<dbReference type="PANTHER" id="PTHR30580">
    <property type="entry name" value="PRIMOSOMAL PROTEIN N"/>
    <property type="match status" value="1"/>
</dbReference>
<dbReference type="HAMAP" id="MF_00983">
    <property type="entry name" value="PriA"/>
    <property type="match status" value="1"/>
</dbReference>
<dbReference type="SUPFAM" id="SSF52540">
    <property type="entry name" value="P-loop containing nucleoside triphosphate hydrolases"/>
    <property type="match status" value="2"/>
</dbReference>
<evidence type="ECO:0000259" key="12">
    <source>
        <dbReference type="PROSITE" id="PS51192"/>
    </source>
</evidence>
<comment type="caution">
    <text evidence="14">The sequence shown here is derived from an EMBL/GenBank/DDBJ whole genome shotgun (WGS) entry which is preliminary data.</text>
</comment>